<reference evidence="13 14" key="1">
    <citation type="journal article" date="2018" name="Gigascience">
        <title>Genomes of trombidid mites reveal novel predicted allergens and laterally-transferred genes associated with secondary metabolism.</title>
        <authorList>
            <person name="Dong X."/>
            <person name="Chaisiri K."/>
            <person name="Xia D."/>
            <person name="Armstrong S.D."/>
            <person name="Fang Y."/>
            <person name="Donnelly M.J."/>
            <person name="Kadowaki T."/>
            <person name="McGarry J.W."/>
            <person name="Darby A.C."/>
            <person name="Makepeace B.L."/>
        </authorList>
    </citation>
    <scope>NUCLEOTIDE SEQUENCE [LARGE SCALE GENOMIC DNA]</scope>
    <source>
        <strain evidence="13">UoL-UT</strain>
    </source>
</reference>
<dbReference type="Gene3D" id="3.30.200.20">
    <property type="entry name" value="Phosphorylase Kinase, domain 1"/>
    <property type="match status" value="1"/>
</dbReference>
<keyword evidence="4" id="KW-0808">Transferase</keyword>
<comment type="similarity">
    <text evidence="1">Belongs to the protein kinase superfamily. TKL Ser/Thr protein kinase family. Pelle subfamily.</text>
</comment>
<keyword evidence="3 11" id="KW-0723">Serine/threonine-protein kinase</keyword>
<dbReference type="AlphaFoldDB" id="A0A443SCP0"/>
<evidence type="ECO:0000259" key="12">
    <source>
        <dbReference type="PROSITE" id="PS50011"/>
    </source>
</evidence>
<feature type="non-terminal residue" evidence="13">
    <location>
        <position position="1"/>
    </location>
</feature>
<dbReference type="InterPro" id="IPR017441">
    <property type="entry name" value="Protein_kinase_ATP_BS"/>
</dbReference>
<keyword evidence="6 13" id="KW-0418">Kinase</keyword>
<feature type="binding site" evidence="10">
    <location>
        <position position="166"/>
    </location>
    <ligand>
        <name>ATP</name>
        <dbReference type="ChEBI" id="CHEBI:30616"/>
    </ligand>
</feature>
<dbReference type="InterPro" id="IPR011029">
    <property type="entry name" value="DEATH-like_dom_sf"/>
</dbReference>
<evidence type="ECO:0000256" key="9">
    <source>
        <dbReference type="ARBA" id="ARBA00048679"/>
    </source>
</evidence>
<name>A0A443SCP0_9ACAR</name>
<feature type="domain" description="Protein kinase" evidence="12">
    <location>
        <begin position="138"/>
        <end position="417"/>
    </location>
</feature>
<dbReference type="PROSITE" id="PS50011">
    <property type="entry name" value="PROTEIN_KINASE_DOM"/>
    <property type="match status" value="1"/>
</dbReference>
<evidence type="ECO:0000256" key="2">
    <source>
        <dbReference type="ARBA" id="ARBA00012513"/>
    </source>
</evidence>
<dbReference type="PROSITE" id="PS00107">
    <property type="entry name" value="PROTEIN_KINASE_ATP"/>
    <property type="match status" value="1"/>
</dbReference>
<evidence type="ECO:0000256" key="7">
    <source>
        <dbReference type="ARBA" id="ARBA00022840"/>
    </source>
</evidence>
<dbReference type="PANTHER" id="PTHR27001:SF931">
    <property type="entry name" value="OS11G0664100 PROTEIN"/>
    <property type="match status" value="1"/>
</dbReference>
<gene>
    <name evidence="13" type="ORF">B4U80_09434</name>
</gene>
<dbReference type="Proteomes" id="UP000288716">
    <property type="component" value="Unassembled WGS sequence"/>
</dbReference>
<protein>
    <recommendedName>
        <fullName evidence="2">non-specific serine/threonine protein kinase</fullName>
        <ecNumber evidence="2">2.7.11.1</ecNumber>
    </recommendedName>
</protein>
<dbReference type="Pfam" id="PF00069">
    <property type="entry name" value="Pkinase"/>
    <property type="match status" value="1"/>
</dbReference>
<comment type="caution">
    <text evidence="13">The sequence shown here is derived from an EMBL/GenBank/DDBJ whole genome shotgun (WGS) entry which is preliminary data.</text>
</comment>
<keyword evidence="14" id="KW-1185">Reference proteome</keyword>
<keyword evidence="7 10" id="KW-0067">ATP-binding</keyword>
<dbReference type="EC" id="2.7.11.1" evidence="2"/>
<dbReference type="PROSITE" id="PS00108">
    <property type="entry name" value="PROTEIN_KINASE_ST"/>
    <property type="match status" value="1"/>
</dbReference>
<dbReference type="STRING" id="299467.A0A443SCP0"/>
<dbReference type="PANTHER" id="PTHR27001">
    <property type="entry name" value="OS01G0253100 PROTEIN"/>
    <property type="match status" value="1"/>
</dbReference>
<dbReference type="Gene3D" id="1.10.533.10">
    <property type="entry name" value="Death Domain, Fas"/>
    <property type="match status" value="1"/>
</dbReference>
<dbReference type="GO" id="GO:0005886">
    <property type="term" value="C:plasma membrane"/>
    <property type="evidence" value="ECO:0007669"/>
    <property type="project" value="TreeGrafter"/>
</dbReference>
<evidence type="ECO:0000256" key="8">
    <source>
        <dbReference type="ARBA" id="ARBA00047899"/>
    </source>
</evidence>
<dbReference type="GO" id="GO:0004674">
    <property type="term" value="F:protein serine/threonine kinase activity"/>
    <property type="evidence" value="ECO:0007669"/>
    <property type="project" value="UniProtKB-KW"/>
</dbReference>
<sequence length="429" mass="48084">GRKRPKIQDLIDNLVKCNLNIAADYVSVNILHGKPVNIDCDDNKLGNSDFESMNSELQLTQKYNESVWSHNESVKKCTSSIKPSLVIPTAPNLSSLSIEDNSACDDVSDILSNYSEIRRFSFSQVSLVTNHFAEISIKDGGCKIGEGAFGSVFVACLPSNETLAVKRLKNDFKNQFLNELKILTKFKHENLLPLLGIACEGPVLCLIYEYMVNGSLLDRISCVDNSTPISWKERMNITLKVCDGICHLHSFDEKPYIHRDIKSANILLDKHLNPKIGDFGLARIGSQPGNEMTKSSAKTTNIIGTSVYMAPEAFRGDISVKLDTFSFGVVMLELLTGLSPYDCEREEADVLSYVEEHILGEFDEDEIDEQRLQPFLDKKAGNWDTTVAVKYFKLSRCATEQRKKNRPTTLQLKDLFIDNELHSIKPVCN</sequence>
<dbReference type="OrthoDB" id="4062651at2759"/>
<comment type="catalytic activity">
    <reaction evidence="9">
        <text>L-seryl-[protein] + ATP = O-phospho-L-seryl-[protein] + ADP + H(+)</text>
        <dbReference type="Rhea" id="RHEA:17989"/>
        <dbReference type="Rhea" id="RHEA-COMP:9863"/>
        <dbReference type="Rhea" id="RHEA-COMP:11604"/>
        <dbReference type="ChEBI" id="CHEBI:15378"/>
        <dbReference type="ChEBI" id="CHEBI:29999"/>
        <dbReference type="ChEBI" id="CHEBI:30616"/>
        <dbReference type="ChEBI" id="CHEBI:83421"/>
        <dbReference type="ChEBI" id="CHEBI:456216"/>
        <dbReference type="EC" id="2.7.11.1"/>
    </reaction>
</comment>
<dbReference type="InterPro" id="IPR008271">
    <property type="entry name" value="Ser/Thr_kinase_AS"/>
</dbReference>
<evidence type="ECO:0000256" key="11">
    <source>
        <dbReference type="RuleBase" id="RU000304"/>
    </source>
</evidence>
<dbReference type="VEuPathDB" id="VectorBase:LDEU006772"/>
<dbReference type="InterPro" id="IPR011009">
    <property type="entry name" value="Kinase-like_dom_sf"/>
</dbReference>
<dbReference type="GO" id="GO:0005524">
    <property type="term" value="F:ATP binding"/>
    <property type="evidence" value="ECO:0007669"/>
    <property type="project" value="UniProtKB-UniRule"/>
</dbReference>
<evidence type="ECO:0000256" key="10">
    <source>
        <dbReference type="PROSITE-ProRule" id="PRU10141"/>
    </source>
</evidence>
<evidence type="ECO:0000256" key="1">
    <source>
        <dbReference type="ARBA" id="ARBA00008718"/>
    </source>
</evidence>
<dbReference type="EMBL" id="NCKV01003893">
    <property type="protein sequence ID" value="RWS25270.1"/>
    <property type="molecule type" value="Genomic_DNA"/>
</dbReference>
<evidence type="ECO:0000313" key="13">
    <source>
        <dbReference type="EMBL" id="RWS25270.1"/>
    </source>
</evidence>
<dbReference type="SMART" id="SM00220">
    <property type="entry name" value="S_TKc"/>
    <property type="match status" value="1"/>
</dbReference>
<dbReference type="SUPFAM" id="SSF56112">
    <property type="entry name" value="Protein kinase-like (PK-like)"/>
    <property type="match status" value="1"/>
</dbReference>
<dbReference type="InterPro" id="IPR000719">
    <property type="entry name" value="Prot_kinase_dom"/>
</dbReference>
<accession>A0A443SCP0</accession>
<keyword evidence="5 10" id="KW-0547">Nucleotide-binding</keyword>
<keyword evidence="13" id="KW-0675">Receptor</keyword>
<organism evidence="13 14">
    <name type="scientific">Leptotrombidium deliense</name>
    <dbReference type="NCBI Taxonomy" id="299467"/>
    <lineage>
        <taxon>Eukaryota</taxon>
        <taxon>Metazoa</taxon>
        <taxon>Ecdysozoa</taxon>
        <taxon>Arthropoda</taxon>
        <taxon>Chelicerata</taxon>
        <taxon>Arachnida</taxon>
        <taxon>Acari</taxon>
        <taxon>Acariformes</taxon>
        <taxon>Trombidiformes</taxon>
        <taxon>Prostigmata</taxon>
        <taxon>Anystina</taxon>
        <taxon>Parasitengona</taxon>
        <taxon>Trombiculoidea</taxon>
        <taxon>Trombiculidae</taxon>
        <taxon>Leptotrombidium</taxon>
    </lineage>
</organism>
<proteinExistence type="inferred from homology"/>
<evidence type="ECO:0000256" key="6">
    <source>
        <dbReference type="ARBA" id="ARBA00022777"/>
    </source>
</evidence>
<dbReference type="FunFam" id="1.10.510.10:FF:000754">
    <property type="entry name" value="Interleukin-1 receptor-associated kinase"/>
    <property type="match status" value="1"/>
</dbReference>
<evidence type="ECO:0000313" key="14">
    <source>
        <dbReference type="Proteomes" id="UP000288716"/>
    </source>
</evidence>
<comment type="catalytic activity">
    <reaction evidence="8">
        <text>L-threonyl-[protein] + ATP = O-phospho-L-threonyl-[protein] + ADP + H(+)</text>
        <dbReference type="Rhea" id="RHEA:46608"/>
        <dbReference type="Rhea" id="RHEA-COMP:11060"/>
        <dbReference type="Rhea" id="RHEA-COMP:11605"/>
        <dbReference type="ChEBI" id="CHEBI:15378"/>
        <dbReference type="ChEBI" id="CHEBI:30013"/>
        <dbReference type="ChEBI" id="CHEBI:30616"/>
        <dbReference type="ChEBI" id="CHEBI:61977"/>
        <dbReference type="ChEBI" id="CHEBI:456216"/>
        <dbReference type="EC" id="2.7.11.1"/>
    </reaction>
</comment>
<evidence type="ECO:0000256" key="3">
    <source>
        <dbReference type="ARBA" id="ARBA00022527"/>
    </source>
</evidence>
<dbReference type="Gene3D" id="1.10.510.10">
    <property type="entry name" value="Transferase(Phosphotransferase) domain 1"/>
    <property type="match status" value="1"/>
</dbReference>
<evidence type="ECO:0000256" key="5">
    <source>
        <dbReference type="ARBA" id="ARBA00022741"/>
    </source>
</evidence>
<evidence type="ECO:0000256" key="4">
    <source>
        <dbReference type="ARBA" id="ARBA00022679"/>
    </source>
</evidence>